<reference evidence="1" key="1">
    <citation type="journal article" date="2015" name="Nature">
        <title>Complex archaea that bridge the gap between prokaryotes and eukaryotes.</title>
        <authorList>
            <person name="Spang A."/>
            <person name="Saw J.H."/>
            <person name="Jorgensen S.L."/>
            <person name="Zaremba-Niedzwiedzka K."/>
            <person name="Martijn J."/>
            <person name="Lind A.E."/>
            <person name="van Eijk R."/>
            <person name="Schleper C."/>
            <person name="Guy L."/>
            <person name="Ettema T.J."/>
        </authorList>
    </citation>
    <scope>NUCLEOTIDE SEQUENCE</scope>
</reference>
<sequence>MKDDLFNLWCIWRDQKRLKIMNADICYGDPRYMTGRLDRLDEEFDKNVLRNLRPGAPCLID</sequence>
<evidence type="ECO:0000313" key="1">
    <source>
        <dbReference type="EMBL" id="KKL26525.1"/>
    </source>
</evidence>
<accession>A0A0F9BX73</accession>
<name>A0A0F9BX73_9ZZZZ</name>
<proteinExistence type="predicted"/>
<gene>
    <name evidence="1" type="ORF">LCGC14_2394420</name>
</gene>
<organism evidence="1">
    <name type="scientific">marine sediment metagenome</name>
    <dbReference type="NCBI Taxonomy" id="412755"/>
    <lineage>
        <taxon>unclassified sequences</taxon>
        <taxon>metagenomes</taxon>
        <taxon>ecological metagenomes</taxon>
    </lineage>
</organism>
<protein>
    <submittedName>
        <fullName evidence="1">Uncharacterized protein</fullName>
    </submittedName>
</protein>
<comment type="caution">
    <text evidence="1">The sequence shown here is derived from an EMBL/GenBank/DDBJ whole genome shotgun (WGS) entry which is preliminary data.</text>
</comment>
<dbReference type="AlphaFoldDB" id="A0A0F9BX73"/>
<dbReference type="EMBL" id="LAZR01035807">
    <property type="protein sequence ID" value="KKL26525.1"/>
    <property type="molecule type" value="Genomic_DNA"/>
</dbReference>